<reference evidence="4" key="1">
    <citation type="submission" date="2022-04" db="EMBL/GenBank/DDBJ databases">
        <title>Lysobacter sp. CAU 1642 isolated from sea sand.</title>
        <authorList>
            <person name="Kim W."/>
        </authorList>
    </citation>
    <scope>NUCLEOTIDE SEQUENCE</scope>
    <source>
        <strain evidence="4">CAU 1642</strain>
    </source>
</reference>
<evidence type="ECO:0000259" key="3">
    <source>
        <dbReference type="PROSITE" id="PS50887"/>
    </source>
</evidence>
<dbReference type="PROSITE" id="PS50887">
    <property type="entry name" value="GGDEF"/>
    <property type="match status" value="1"/>
</dbReference>
<evidence type="ECO:0000313" key="4">
    <source>
        <dbReference type="EMBL" id="MCK7593013.1"/>
    </source>
</evidence>
<comment type="catalytic activity">
    <reaction evidence="2">
        <text>2 GTP = 3',3'-c-di-GMP + 2 diphosphate</text>
        <dbReference type="Rhea" id="RHEA:24898"/>
        <dbReference type="ChEBI" id="CHEBI:33019"/>
        <dbReference type="ChEBI" id="CHEBI:37565"/>
        <dbReference type="ChEBI" id="CHEBI:58805"/>
        <dbReference type="EC" id="2.7.7.65"/>
    </reaction>
</comment>
<dbReference type="CDD" id="cd01949">
    <property type="entry name" value="GGDEF"/>
    <property type="match status" value="1"/>
</dbReference>
<organism evidence="4 5">
    <name type="scientific">Pseudomarimonas salicorniae</name>
    <dbReference type="NCBI Taxonomy" id="2933270"/>
    <lineage>
        <taxon>Bacteria</taxon>
        <taxon>Pseudomonadati</taxon>
        <taxon>Pseudomonadota</taxon>
        <taxon>Gammaproteobacteria</taxon>
        <taxon>Lysobacterales</taxon>
        <taxon>Lysobacteraceae</taxon>
        <taxon>Pseudomarimonas</taxon>
    </lineage>
</organism>
<dbReference type="Proteomes" id="UP001431449">
    <property type="component" value="Unassembled WGS sequence"/>
</dbReference>
<dbReference type="SUPFAM" id="SSF55073">
    <property type="entry name" value="Nucleotide cyclase"/>
    <property type="match status" value="1"/>
</dbReference>
<dbReference type="PANTHER" id="PTHR45138">
    <property type="entry name" value="REGULATORY COMPONENTS OF SENSORY TRANSDUCTION SYSTEM"/>
    <property type="match status" value="1"/>
</dbReference>
<evidence type="ECO:0000256" key="1">
    <source>
        <dbReference type="ARBA" id="ARBA00012528"/>
    </source>
</evidence>
<comment type="caution">
    <text evidence="4">The sequence shown here is derived from an EMBL/GenBank/DDBJ whole genome shotgun (WGS) entry which is preliminary data.</text>
</comment>
<dbReference type="InterPro" id="IPR000160">
    <property type="entry name" value="GGDEF_dom"/>
</dbReference>
<gene>
    <name evidence="4" type="ORF">M0G41_04930</name>
</gene>
<dbReference type="Pfam" id="PF00990">
    <property type="entry name" value="GGDEF"/>
    <property type="match status" value="1"/>
</dbReference>
<accession>A0ABT0GEN6</accession>
<dbReference type="InterPro" id="IPR029787">
    <property type="entry name" value="Nucleotide_cyclase"/>
</dbReference>
<sequence>MTITVHPLTILHSSMLMTDARSDRGSSASARSSPQINGLLSIAAALLDRQGNLLQWNAGFRRLLSTSVPALSGMNVARCFVTPSFAELVSSAEMNPVAEYWGMLELADLPSEPYPLRGCVWLSKRGVHLLAEHDLGRSPGRTGPQSDLEQSDLGQSLALRTLQREHDALKLHVQRVVETSLTDPLTGVGNRRRLDQALIAEIGRARRGREQLSAIMIDLDLFKRVNDEFGHATGDRVLTEICRRLQAHLRSSDTIARIGGEEFVVLLPNTRIKPALRKAELMRAEIADSLLPSLKQAFTASFGVAQLHPSEDGTSLLHRLDVALYRSKSDGRNRVTSAEARVVPGPPVIRNSQITHYRFWLPDTPRTHKGISELDLPGLGPAGFALELQQALRDDGLFKIWRASNAEVSEVDPSPGLFFDEDALVVAEQKHLAVELLVITKLSRPVLFQRLDLLAGTHWEMVGPSEPPYCATALNGCAGQGA</sequence>
<dbReference type="Gene3D" id="3.30.70.270">
    <property type="match status" value="1"/>
</dbReference>
<dbReference type="SMART" id="SM00267">
    <property type="entry name" value="GGDEF"/>
    <property type="match status" value="1"/>
</dbReference>
<dbReference type="EC" id="2.7.7.65" evidence="1"/>
<dbReference type="NCBIfam" id="TIGR00254">
    <property type="entry name" value="GGDEF"/>
    <property type="match status" value="1"/>
</dbReference>
<keyword evidence="5" id="KW-1185">Reference proteome</keyword>
<dbReference type="InterPro" id="IPR043128">
    <property type="entry name" value="Rev_trsase/Diguanyl_cyclase"/>
</dbReference>
<dbReference type="RefSeq" id="WP_248205897.1">
    <property type="nucleotide sequence ID" value="NZ_JALNMH010000003.1"/>
</dbReference>
<dbReference type="InterPro" id="IPR050469">
    <property type="entry name" value="Diguanylate_Cyclase"/>
</dbReference>
<dbReference type="EMBL" id="JALNMH010000003">
    <property type="protein sequence ID" value="MCK7593013.1"/>
    <property type="molecule type" value="Genomic_DNA"/>
</dbReference>
<evidence type="ECO:0000313" key="5">
    <source>
        <dbReference type="Proteomes" id="UP001431449"/>
    </source>
</evidence>
<protein>
    <recommendedName>
        <fullName evidence="1">diguanylate cyclase</fullName>
        <ecNumber evidence="1">2.7.7.65</ecNumber>
    </recommendedName>
</protein>
<name>A0ABT0GEN6_9GAMM</name>
<dbReference type="PANTHER" id="PTHR45138:SF9">
    <property type="entry name" value="DIGUANYLATE CYCLASE DGCM-RELATED"/>
    <property type="match status" value="1"/>
</dbReference>
<feature type="domain" description="GGDEF" evidence="3">
    <location>
        <begin position="210"/>
        <end position="340"/>
    </location>
</feature>
<proteinExistence type="predicted"/>
<evidence type="ECO:0000256" key="2">
    <source>
        <dbReference type="ARBA" id="ARBA00034247"/>
    </source>
</evidence>